<evidence type="ECO:0000256" key="7">
    <source>
        <dbReference type="NCBIfam" id="TIGR00188"/>
    </source>
</evidence>
<comment type="function">
    <text evidence="6">RNaseP catalyzes the removal of the 5'-leader sequence from pre-tRNA to produce the mature 5'-terminus. It can also cleave other RNA substrates such as 4.5S RNA. The protein component plays an auxiliary but essential role in vivo by binding to the 5'-leader sequence and broadening the substrate specificity of the ribozyme.</text>
</comment>
<evidence type="ECO:0000256" key="1">
    <source>
        <dbReference type="ARBA" id="ARBA00022694"/>
    </source>
</evidence>
<comment type="caution">
    <text evidence="8">The sequence shown here is derived from an EMBL/GenBank/DDBJ whole genome shotgun (WGS) entry which is preliminary data.</text>
</comment>
<protein>
    <recommendedName>
        <fullName evidence="6 7">Ribonuclease P protein component</fullName>
        <shortName evidence="6">RNase P protein</shortName>
        <shortName evidence="6">RNaseP protein</shortName>
        <ecNumber evidence="6 7">3.1.26.5</ecNumber>
    </recommendedName>
    <alternativeName>
        <fullName evidence="6">Protein C5</fullName>
    </alternativeName>
</protein>
<evidence type="ECO:0000256" key="2">
    <source>
        <dbReference type="ARBA" id="ARBA00022722"/>
    </source>
</evidence>
<organism evidence="8 9">
    <name type="scientific">Galactobacter caseinivorans</name>
    <dbReference type="NCBI Taxonomy" id="2676123"/>
    <lineage>
        <taxon>Bacteria</taxon>
        <taxon>Bacillati</taxon>
        <taxon>Actinomycetota</taxon>
        <taxon>Actinomycetes</taxon>
        <taxon>Micrococcales</taxon>
        <taxon>Micrococcaceae</taxon>
        <taxon>Galactobacter</taxon>
    </lineage>
</organism>
<evidence type="ECO:0000256" key="5">
    <source>
        <dbReference type="ARBA" id="ARBA00022884"/>
    </source>
</evidence>
<dbReference type="GO" id="GO:0030677">
    <property type="term" value="C:ribonuclease P complex"/>
    <property type="evidence" value="ECO:0007669"/>
    <property type="project" value="TreeGrafter"/>
</dbReference>
<dbReference type="GO" id="GO:0000049">
    <property type="term" value="F:tRNA binding"/>
    <property type="evidence" value="ECO:0007669"/>
    <property type="project" value="UniProtKB-UniRule"/>
</dbReference>
<evidence type="ECO:0000313" key="8">
    <source>
        <dbReference type="EMBL" id="RKW70347.1"/>
    </source>
</evidence>
<comment type="similarity">
    <text evidence="6">Belongs to the RnpA family.</text>
</comment>
<dbReference type="InterPro" id="IPR000100">
    <property type="entry name" value="RNase_P"/>
</dbReference>
<accession>A0A496PIQ4</accession>
<dbReference type="Proteomes" id="UP000273119">
    <property type="component" value="Unassembled WGS sequence"/>
</dbReference>
<gene>
    <name evidence="6 8" type="primary">rnpA</name>
    <name evidence="8" type="ORF">DWQ67_07570</name>
</gene>
<dbReference type="Pfam" id="PF00825">
    <property type="entry name" value="Ribonuclease_P"/>
    <property type="match status" value="1"/>
</dbReference>
<dbReference type="GO" id="GO:0001682">
    <property type="term" value="P:tRNA 5'-leader removal"/>
    <property type="evidence" value="ECO:0007669"/>
    <property type="project" value="UniProtKB-UniRule"/>
</dbReference>
<sequence>MLPREHRVRDGRELNNIVRSGTRKGCRNFVVSTIVHPGGENGPARFGFIVSKKVGNAVARNVVKRRLREAAWQQISAGFTGADVVVRALPASARAPYAALAKDLDQGMRRLRPTQPSAPTPVAETAE</sequence>
<keyword evidence="4 6" id="KW-0378">Hydrolase</keyword>
<keyword evidence="2 6" id="KW-0540">Nuclease</keyword>
<dbReference type="GO" id="GO:0042781">
    <property type="term" value="F:3'-tRNA processing endoribonuclease activity"/>
    <property type="evidence" value="ECO:0007669"/>
    <property type="project" value="TreeGrafter"/>
</dbReference>
<evidence type="ECO:0000313" key="9">
    <source>
        <dbReference type="Proteomes" id="UP000273119"/>
    </source>
</evidence>
<evidence type="ECO:0000256" key="6">
    <source>
        <dbReference type="HAMAP-Rule" id="MF_00227"/>
    </source>
</evidence>
<dbReference type="RefSeq" id="WP_121485000.1">
    <property type="nucleotide sequence ID" value="NZ_QQXL01000004.1"/>
</dbReference>
<dbReference type="NCBIfam" id="TIGR00188">
    <property type="entry name" value="rnpA"/>
    <property type="match status" value="1"/>
</dbReference>
<dbReference type="InterPro" id="IPR014721">
    <property type="entry name" value="Ribsml_uS5_D2-typ_fold_subgr"/>
</dbReference>
<reference evidence="8 9" key="1">
    <citation type="submission" date="2018-07" db="EMBL/GenBank/DDBJ databases">
        <title>Arthrobacter sp. nov., isolated from raw cow's milk with high bacterial count.</title>
        <authorList>
            <person name="Hahne J."/>
            <person name="Isele D."/>
            <person name="Lipski A."/>
        </authorList>
    </citation>
    <scope>NUCLEOTIDE SEQUENCE [LARGE SCALE GENOMIC DNA]</scope>
    <source>
        <strain evidence="8 9">JZ R-183</strain>
    </source>
</reference>
<evidence type="ECO:0000256" key="3">
    <source>
        <dbReference type="ARBA" id="ARBA00022759"/>
    </source>
</evidence>
<name>A0A496PIQ4_9MICC</name>
<dbReference type="Gene3D" id="3.30.230.10">
    <property type="match status" value="1"/>
</dbReference>
<keyword evidence="9" id="KW-1185">Reference proteome</keyword>
<dbReference type="HAMAP" id="MF_00227">
    <property type="entry name" value="RNase_P"/>
    <property type="match status" value="1"/>
</dbReference>
<proteinExistence type="inferred from homology"/>
<comment type="subunit">
    <text evidence="6">Consists of a catalytic RNA component (M1 or rnpB) and a protein subunit.</text>
</comment>
<dbReference type="PANTHER" id="PTHR33992">
    <property type="entry name" value="RIBONUCLEASE P PROTEIN COMPONENT"/>
    <property type="match status" value="1"/>
</dbReference>
<dbReference type="InterPro" id="IPR020568">
    <property type="entry name" value="Ribosomal_Su5_D2-typ_SF"/>
</dbReference>
<dbReference type="EC" id="3.1.26.5" evidence="6 7"/>
<keyword evidence="3 6" id="KW-0255">Endonuclease</keyword>
<dbReference type="PANTHER" id="PTHR33992:SF1">
    <property type="entry name" value="RIBONUCLEASE P PROTEIN COMPONENT"/>
    <property type="match status" value="1"/>
</dbReference>
<comment type="catalytic activity">
    <reaction evidence="6">
        <text>Endonucleolytic cleavage of RNA, removing 5'-extranucleotides from tRNA precursor.</text>
        <dbReference type="EC" id="3.1.26.5"/>
    </reaction>
</comment>
<dbReference type="GO" id="GO:0004526">
    <property type="term" value="F:ribonuclease P activity"/>
    <property type="evidence" value="ECO:0007669"/>
    <property type="project" value="UniProtKB-UniRule"/>
</dbReference>
<keyword evidence="1 6" id="KW-0819">tRNA processing</keyword>
<dbReference type="SUPFAM" id="SSF54211">
    <property type="entry name" value="Ribosomal protein S5 domain 2-like"/>
    <property type="match status" value="1"/>
</dbReference>
<keyword evidence="5 6" id="KW-0694">RNA-binding</keyword>
<dbReference type="AlphaFoldDB" id="A0A496PIQ4"/>
<evidence type="ECO:0000256" key="4">
    <source>
        <dbReference type="ARBA" id="ARBA00022801"/>
    </source>
</evidence>
<dbReference type="EMBL" id="QQXL01000004">
    <property type="protein sequence ID" value="RKW70347.1"/>
    <property type="molecule type" value="Genomic_DNA"/>
</dbReference>